<gene>
    <name evidence="2" type="ORF">QJT80_02570</name>
</gene>
<feature type="coiled-coil region" evidence="1">
    <location>
        <begin position="127"/>
        <end position="154"/>
    </location>
</feature>
<dbReference type="EMBL" id="CP124755">
    <property type="protein sequence ID" value="WGZ91365.1"/>
    <property type="molecule type" value="Genomic_DNA"/>
</dbReference>
<reference evidence="2" key="2">
    <citation type="submission" date="2023-04" db="EMBL/GenBank/DDBJ databases">
        <authorList>
            <person name="Beletskiy A.V."/>
            <person name="Mardanov A.V."/>
            <person name="Ravin N.V."/>
        </authorList>
    </citation>
    <scope>NUCLEOTIDE SEQUENCE</scope>
    <source>
        <strain evidence="2">GKL-01</strain>
    </source>
</reference>
<evidence type="ECO:0000256" key="1">
    <source>
        <dbReference type="SAM" id="Coils"/>
    </source>
</evidence>
<dbReference type="AlphaFoldDB" id="A0AA95KIT6"/>
<reference evidence="2" key="1">
    <citation type="journal article" date="2023" name="Int. J. Mol. Sci.">
        <title>Metagenomics Revealed a New Genus 'Candidatus Thiocaldithrix dubininis' gen. nov., sp. nov. and a New Species 'Candidatus Thiothrix putei' sp. nov. in the Family Thiotrichaceae, Some Members of Which Have Traits of Both Na+- and H+-Motive Energetics.</title>
        <authorList>
            <person name="Ravin N.V."/>
            <person name="Muntyan M.S."/>
            <person name="Smolyakov D.D."/>
            <person name="Rudenko T.S."/>
            <person name="Beletsky A.V."/>
            <person name="Mardanov A.V."/>
            <person name="Grabovich M.Y."/>
        </authorList>
    </citation>
    <scope>NUCLEOTIDE SEQUENCE</scope>
    <source>
        <strain evidence="2">GKL-01</strain>
    </source>
</reference>
<feature type="coiled-coil region" evidence="1">
    <location>
        <begin position="73"/>
        <end position="100"/>
    </location>
</feature>
<keyword evidence="1" id="KW-0175">Coiled coil</keyword>
<sequence length="192" mass="22011">MTNPTLDSQAAIPPLANTNSFAQATVSPEFDESLTEKNLDMVRNILFGEQARETEKRQIMLERFVKVWTSSIREEMRKNLDALQSEVRLLKDLLAEENKARLGDIAQTRERFIQIGRTLEEMSRRQNLGQEELHQRLTQEVAQLKQDLLQQRQDLLTQTKVAIEQLKHDKADRQAIASLLGDMAKQLSGELG</sequence>
<name>A0AA95KIT6_9GAMM</name>
<dbReference type="KEGG" id="tdu:QJT80_02570"/>
<accession>A0AA95KIT6</accession>
<proteinExistence type="predicted"/>
<organism evidence="2">
    <name type="scientific">Candidatus Thiocaldithrix dubininis</name>
    <dbReference type="NCBI Taxonomy" id="3080823"/>
    <lineage>
        <taxon>Bacteria</taxon>
        <taxon>Pseudomonadati</taxon>
        <taxon>Pseudomonadota</taxon>
        <taxon>Gammaproteobacteria</taxon>
        <taxon>Thiotrichales</taxon>
        <taxon>Thiotrichaceae</taxon>
        <taxon>Candidatus Thiocaldithrix</taxon>
    </lineage>
</organism>
<dbReference type="Proteomes" id="UP001300672">
    <property type="component" value="Chromosome"/>
</dbReference>
<protein>
    <submittedName>
        <fullName evidence="2">Uncharacterized protein</fullName>
    </submittedName>
</protein>
<evidence type="ECO:0000313" key="2">
    <source>
        <dbReference type="EMBL" id="WGZ91365.1"/>
    </source>
</evidence>